<dbReference type="InterPro" id="IPR006311">
    <property type="entry name" value="TAT_signal"/>
</dbReference>
<organism evidence="1">
    <name type="scientific">marine metagenome</name>
    <dbReference type="NCBI Taxonomy" id="408172"/>
    <lineage>
        <taxon>unclassified sequences</taxon>
        <taxon>metagenomes</taxon>
        <taxon>ecological metagenomes</taxon>
    </lineage>
</organism>
<dbReference type="GO" id="GO:0008270">
    <property type="term" value="F:zinc ion binding"/>
    <property type="evidence" value="ECO:0007669"/>
    <property type="project" value="UniProtKB-KW"/>
</dbReference>
<dbReference type="InterPro" id="IPR050952">
    <property type="entry name" value="TRIM-NHL_E3_ligases"/>
</dbReference>
<protein>
    <recommendedName>
        <fullName evidence="2">Peptidase</fullName>
    </recommendedName>
</protein>
<dbReference type="PANTHER" id="PTHR24104">
    <property type="entry name" value="E3 UBIQUITIN-PROTEIN LIGASE NHLRC1-RELATED"/>
    <property type="match status" value="1"/>
</dbReference>
<sequence>MKNAKNSNRRHFLGQASTLVAGTAFAVPHVLTSREKAKVVMVGEGDFLYEVQHDWGQLPDGHVYGNASHGVAVDKAGLIYVTHYGKPGSIFVFEPSGKFVKAFGEVHAGNGHGVDIREEDGTEYLYLSPSNSNLSFAKMTLEGEVVWQKGKKLLGELSGKYPAKSRYRPTNASFSPDGGYFLGDGYGSNYIHQFDKNDKYVRPIGRTGSGAGQFRTPHGQWLDDRDGTPKLAVCDRANKRLQWFDMDGKHLKTLDGFLFPADIDVQGDLMLVSDLHARITLLDKDNKVITQLGDDPEWRKVALGRGFRGKRDQWKAGRFVHPHDACFDKGGNIFVVEWVSTGRVTKLRKVG</sequence>
<accession>A0A382CLM4</accession>
<dbReference type="PANTHER" id="PTHR24104:SF25">
    <property type="entry name" value="PROTEIN LIN-41"/>
    <property type="match status" value="1"/>
</dbReference>
<dbReference type="GO" id="GO:0043161">
    <property type="term" value="P:proteasome-mediated ubiquitin-dependent protein catabolic process"/>
    <property type="evidence" value="ECO:0007669"/>
    <property type="project" value="TreeGrafter"/>
</dbReference>
<dbReference type="GO" id="GO:0061630">
    <property type="term" value="F:ubiquitin protein ligase activity"/>
    <property type="evidence" value="ECO:0007669"/>
    <property type="project" value="TreeGrafter"/>
</dbReference>
<dbReference type="PROSITE" id="PS51318">
    <property type="entry name" value="TAT"/>
    <property type="match status" value="1"/>
</dbReference>
<gene>
    <name evidence="1" type="ORF">METZ01_LOCUS179982</name>
</gene>
<evidence type="ECO:0008006" key="2">
    <source>
        <dbReference type="Google" id="ProtNLM"/>
    </source>
</evidence>
<dbReference type="InterPro" id="IPR011042">
    <property type="entry name" value="6-blade_b-propeller_TolB-like"/>
</dbReference>
<dbReference type="SUPFAM" id="SSF63829">
    <property type="entry name" value="Calcium-dependent phosphotriesterase"/>
    <property type="match status" value="1"/>
</dbReference>
<proteinExistence type="predicted"/>
<dbReference type="GO" id="GO:0000209">
    <property type="term" value="P:protein polyubiquitination"/>
    <property type="evidence" value="ECO:0007669"/>
    <property type="project" value="TreeGrafter"/>
</dbReference>
<name>A0A382CLM4_9ZZZZ</name>
<dbReference type="Pfam" id="PF17170">
    <property type="entry name" value="DUF5128"/>
    <property type="match status" value="1"/>
</dbReference>
<dbReference type="AlphaFoldDB" id="A0A382CLM4"/>
<reference evidence="1" key="1">
    <citation type="submission" date="2018-05" db="EMBL/GenBank/DDBJ databases">
        <authorList>
            <person name="Lanie J.A."/>
            <person name="Ng W.-L."/>
            <person name="Kazmierczak K.M."/>
            <person name="Andrzejewski T.M."/>
            <person name="Davidsen T.M."/>
            <person name="Wayne K.J."/>
            <person name="Tettelin H."/>
            <person name="Glass J.I."/>
            <person name="Rusch D."/>
            <person name="Podicherti R."/>
            <person name="Tsui H.-C.T."/>
            <person name="Winkler M.E."/>
        </authorList>
    </citation>
    <scope>NUCLEOTIDE SEQUENCE</scope>
</reference>
<dbReference type="Gene3D" id="2.120.10.30">
    <property type="entry name" value="TolB, C-terminal domain"/>
    <property type="match status" value="2"/>
</dbReference>
<evidence type="ECO:0000313" key="1">
    <source>
        <dbReference type="EMBL" id="SVB27128.1"/>
    </source>
</evidence>
<dbReference type="EMBL" id="UINC01035160">
    <property type="protein sequence ID" value="SVB27128.1"/>
    <property type="molecule type" value="Genomic_DNA"/>
</dbReference>